<feature type="region of interest" description="Disordered" evidence="17">
    <location>
        <begin position="131"/>
        <end position="161"/>
    </location>
</feature>
<evidence type="ECO:0000256" key="2">
    <source>
        <dbReference type="ARBA" id="ARBA00008079"/>
    </source>
</evidence>
<dbReference type="EMBL" id="WNDX01000016">
    <property type="protein sequence ID" value="KAF1046894.1"/>
    <property type="molecule type" value="Genomic_DNA"/>
</dbReference>
<evidence type="ECO:0000256" key="12">
    <source>
        <dbReference type="ARBA" id="ARBA00025694"/>
    </source>
</evidence>
<dbReference type="Pfam" id="PF03626">
    <property type="entry name" value="COX4_pro"/>
    <property type="match status" value="1"/>
</dbReference>
<evidence type="ECO:0000313" key="19">
    <source>
        <dbReference type="EMBL" id="KAF1046894.1"/>
    </source>
</evidence>
<feature type="compositionally biased region" description="Basic and acidic residues" evidence="17">
    <location>
        <begin position="1"/>
        <end position="25"/>
    </location>
</feature>
<comment type="subunit">
    <text evidence="3">Heterooctamer of two A chains, two B chains, two C chains and two D chains.</text>
</comment>
<comment type="similarity">
    <text evidence="2">Belongs to the cytochrome c oxidase bacterial subunit 4 family.</text>
</comment>
<feature type="transmembrane region" description="Helical" evidence="18">
    <location>
        <begin position="37"/>
        <end position="56"/>
    </location>
</feature>
<keyword evidence="5" id="KW-0813">Transport</keyword>
<keyword evidence="9 18" id="KW-1133">Transmembrane helix</keyword>
<dbReference type="GO" id="GO:0015078">
    <property type="term" value="F:proton transmembrane transporter activity"/>
    <property type="evidence" value="ECO:0007669"/>
    <property type="project" value="TreeGrafter"/>
</dbReference>
<dbReference type="InterPro" id="IPR050968">
    <property type="entry name" value="Cytochrome_c_oxidase_bac_sub4"/>
</dbReference>
<organism evidence="19 20">
    <name type="scientific">Herbaspirillum frisingense</name>
    <dbReference type="NCBI Taxonomy" id="92645"/>
    <lineage>
        <taxon>Bacteria</taxon>
        <taxon>Pseudomonadati</taxon>
        <taxon>Pseudomonadota</taxon>
        <taxon>Betaproteobacteria</taxon>
        <taxon>Burkholderiales</taxon>
        <taxon>Oxalobacteraceae</taxon>
        <taxon>Herbaspirillum</taxon>
    </lineage>
</organism>
<feature type="compositionally biased region" description="Low complexity" evidence="17">
    <location>
        <begin position="144"/>
        <end position="154"/>
    </location>
</feature>
<dbReference type="PANTHER" id="PTHR36835">
    <property type="entry name" value="CYTOCHROME BO(3) UBIQUINOL OXIDASE SUBUNIT 4"/>
    <property type="match status" value="1"/>
</dbReference>
<evidence type="ECO:0000256" key="11">
    <source>
        <dbReference type="ARBA" id="ARBA00023136"/>
    </source>
</evidence>
<proteinExistence type="inferred from homology"/>
<evidence type="ECO:0000256" key="9">
    <source>
        <dbReference type="ARBA" id="ARBA00022989"/>
    </source>
</evidence>
<evidence type="ECO:0000256" key="4">
    <source>
        <dbReference type="ARBA" id="ARBA00014689"/>
    </source>
</evidence>
<name>A0A7V8JV98_9BURK</name>
<dbReference type="GO" id="GO:0009486">
    <property type="term" value="F:cytochrome bo3 ubiquinol oxidase activity"/>
    <property type="evidence" value="ECO:0007669"/>
    <property type="project" value="InterPro"/>
</dbReference>
<evidence type="ECO:0000256" key="18">
    <source>
        <dbReference type="SAM" id="Phobius"/>
    </source>
</evidence>
<keyword evidence="8" id="KW-0249">Electron transport</keyword>
<evidence type="ECO:0000256" key="1">
    <source>
        <dbReference type="ARBA" id="ARBA00004651"/>
    </source>
</evidence>
<evidence type="ECO:0000256" key="16">
    <source>
        <dbReference type="ARBA" id="ARBA00032185"/>
    </source>
</evidence>
<evidence type="ECO:0000256" key="17">
    <source>
        <dbReference type="SAM" id="MobiDB-lite"/>
    </source>
</evidence>
<sequence>MSRGHQEHPARPMGQHDDHGHDHGHGTHAAHGSMKDYVTGFVLAVILTAIPFWLVMSKTVEDSARLGIILLAFAAVQIVVHIKYFLHMNGKSEGGWNMLSMIFTIVIVGITLSGSLWVMYHMNHNMMPTMSPEHMPTETVPQSMQGMQGMQGMQHEAPQSK</sequence>
<evidence type="ECO:0000256" key="7">
    <source>
        <dbReference type="ARBA" id="ARBA00022692"/>
    </source>
</evidence>
<comment type="subcellular location">
    <subcellularLocation>
        <location evidence="1">Cell membrane</location>
        <topology evidence="1">Multi-pass membrane protein</topology>
    </subcellularLocation>
</comment>
<feature type="region of interest" description="Disordered" evidence="17">
    <location>
        <begin position="1"/>
        <end position="30"/>
    </location>
</feature>
<keyword evidence="11 18" id="KW-0472">Membrane</keyword>
<evidence type="ECO:0000256" key="13">
    <source>
        <dbReference type="ARBA" id="ARBA00030071"/>
    </source>
</evidence>
<dbReference type="InterPro" id="IPR005171">
    <property type="entry name" value="Cyt_c_oxidase_su4_prok"/>
</dbReference>
<dbReference type="InterPro" id="IPR014210">
    <property type="entry name" value="Cyt_o_ubiqinol_oxidase_su4"/>
</dbReference>
<accession>A0A7V8JV98</accession>
<gene>
    <name evidence="19" type="primary">cyoD</name>
    <name evidence="19" type="ORF">GAK35_00841</name>
</gene>
<dbReference type="NCBIfam" id="TIGR02847">
    <property type="entry name" value="CyoD"/>
    <property type="match status" value="1"/>
</dbReference>
<reference evidence="20" key="1">
    <citation type="journal article" date="2020" name="MBio">
        <title>Horizontal gene transfer to a defensive symbiont with a reduced genome amongst a multipartite beetle microbiome.</title>
        <authorList>
            <person name="Waterworth S.C."/>
            <person name="Florez L.V."/>
            <person name="Rees E.R."/>
            <person name="Hertweck C."/>
            <person name="Kaltenpoth M."/>
            <person name="Kwan J.C."/>
        </authorList>
    </citation>
    <scope>NUCLEOTIDE SEQUENCE [LARGE SCALE GENOMIC DNA]</scope>
</reference>
<keyword evidence="7 18" id="KW-0812">Transmembrane</keyword>
<evidence type="ECO:0000256" key="10">
    <source>
        <dbReference type="ARBA" id="ARBA00023002"/>
    </source>
</evidence>
<dbReference type="SUPFAM" id="SSF82866">
    <property type="entry name" value="Multidrug efflux transporter AcrB transmembrane domain"/>
    <property type="match status" value="1"/>
</dbReference>
<comment type="caution">
    <text evidence="19">The sequence shown here is derived from an EMBL/GenBank/DDBJ whole genome shotgun (WGS) entry which is preliminary data.</text>
</comment>
<evidence type="ECO:0000256" key="3">
    <source>
        <dbReference type="ARBA" id="ARBA00011700"/>
    </source>
</evidence>
<evidence type="ECO:0000313" key="20">
    <source>
        <dbReference type="Proteomes" id="UP000462435"/>
    </source>
</evidence>
<evidence type="ECO:0000256" key="15">
    <source>
        <dbReference type="ARBA" id="ARBA00031887"/>
    </source>
</evidence>
<dbReference type="GO" id="GO:0019646">
    <property type="term" value="P:aerobic electron transport chain"/>
    <property type="evidence" value="ECO:0007669"/>
    <property type="project" value="TreeGrafter"/>
</dbReference>
<evidence type="ECO:0000256" key="8">
    <source>
        <dbReference type="ARBA" id="ARBA00022982"/>
    </source>
</evidence>
<feature type="transmembrane region" description="Helical" evidence="18">
    <location>
        <begin position="68"/>
        <end position="86"/>
    </location>
</feature>
<dbReference type="PANTHER" id="PTHR36835:SF1">
    <property type="entry name" value="CYTOCHROME BO(3) UBIQUINOL OXIDASE SUBUNIT 4"/>
    <property type="match status" value="1"/>
</dbReference>
<keyword evidence="10" id="KW-0560">Oxidoreductase</keyword>
<dbReference type="GO" id="GO:0005886">
    <property type="term" value="C:plasma membrane"/>
    <property type="evidence" value="ECO:0007669"/>
    <property type="project" value="UniProtKB-SubCell"/>
</dbReference>
<evidence type="ECO:0000256" key="14">
    <source>
        <dbReference type="ARBA" id="ARBA00030211"/>
    </source>
</evidence>
<evidence type="ECO:0000256" key="5">
    <source>
        <dbReference type="ARBA" id="ARBA00022448"/>
    </source>
</evidence>
<dbReference type="GO" id="GO:0009319">
    <property type="term" value="C:cytochrome o ubiquinol oxidase complex"/>
    <property type="evidence" value="ECO:0007669"/>
    <property type="project" value="TreeGrafter"/>
</dbReference>
<dbReference type="AlphaFoldDB" id="A0A7V8JV98"/>
<feature type="transmembrane region" description="Helical" evidence="18">
    <location>
        <begin position="98"/>
        <end position="120"/>
    </location>
</feature>
<evidence type="ECO:0000256" key="6">
    <source>
        <dbReference type="ARBA" id="ARBA00022475"/>
    </source>
</evidence>
<keyword evidence="6" id="KW-1003">Cell membrane</keyword>
<comment type="function">
    <text evidence="12">Cytochrome bo(3) ubiquinol terminal oxidase is the component of the aerobic respiratory chain of E.coli that predominates when cells are grown at high aeration. Has proton pump activity across the membrane in addition to electron transfer, pumping 2 protons/electron.</text>
</comment>
<dbReference type="Proteomes" id="UP000462435">
    <property type="component" value="Unassembled WGS sequence"/>
</dbReference>
<dbReference type="GO" id="GO:0015990">
    <property type="term" value="P:electron transport coupled proton transport"/>
    <property type="evidence" value="ECO:0007669"/>
    <property type="project" value="InterPro"/>
</dbReference>
<protein>
    <recommendedName>
        <fullName evidence="4">Cytochrome bo(3) ubiquinol oxidase subunit 4</fullName>
    </recommendedName>
    <alternativeName>
        <fullName evidence="16">Cytochrome o ubiquinol oxidase subunit 4</fullName>
    </alternativeName>
    <alternativeName>
        <fullName evidence="13">Oxidase bo(3) subunit 4</fullName>
    </alternativeName>
    <alternativeName>
        <fullName evidence="14">Ubiquinol oxidase polypeptide IV</fullName>
    </alternativeName>
    <alternativeName>
        <fullName evidence="15">Ubiquinol oxidase subunit 4</fullName>
    </alternativeName>
</protein>